<dbReference type="PANTHER" id="PTHR33285:SF39">
    <property type="entry name" value="PHYTOSULFOKINE"/>
    <property type="match status" value="1"/>
</dbReference>
<dbReference type="AlphaFoldDB" id="A0A6A2Z2Q3"/>
<keyword evidence="5 9" id="KW-0765">Sulfation</keyword>
<reference evidence="10" key="1">
    <citation type="submission" date="2019-09" db="EMBL/GenBank/DDBJ databases">
        <title>Draft genome information of white flower Hibiscus syriacus.</title>
        <authorList>
            <person name="Kim Y.-M."/>
        </authorList>
    </citation>
    <scope>NUCLEOTIDE SEQUENCE [LARGE SCALE GENOMIC DNA]</scope>
    <source>
        <strain evidence="10">YM2019G1</strain>
    </source>
</reference>
<keyword evidence="7 9" id="KW-0221">Differentiation</keyword>
<dbReference type="GO" id="GO:0030154">
    <property type="term" value="P:cell differentiation"/>
    <property type="evidence" value="ECO:0007669"/>
    <property type="project" value="UniProtKB-UniRule"/>
</dbReference>
<dbReference type="GO" id="GO:0008283">
    <property type="term" value="P:cell population proliferation"/>
    <property type="evidence" value="ECO:0007669"/>
    <property type="project" value="UniProtKB-UniRule"/>
</dbReference>
<evidence type="ECO:0000256" key="4">
    <source>
        <dbReference type="ARBA" id="ARBA00022525"/>
    </source>
</evidence>
<dbReference type="Pfam" id="PF06404">
    <property type="entry name" value="PSK"/>
    <property type="match status" value="1"/>
</dbReference>
<evidence type="ECO:0000313" key="10">
    <source>
        <dbReference type="EMBL" id="KAE8685730.1"/>
    </source>
</evidence>
<keyword evidence="4 9" id="KW-0964">Secreted</keyword>
<protein>
    <recommendedName>
        <fullName evidence="9">Phytosulfokine</fullName>
    </recommendedName>
    <component>
        <recommendedName>
            <fullName evidence="9">Phytosulfokine-alpha</fullName>
            <shortName evidence="9">PSK-alpha</shortName>
            <shortName evidence="9">Phytosulfokine-a</shortName>
        </recommendedName>
    </component>
    <component>
        <recommendedName>
            <fullName evidence="9">Phytosulfokine-beta</fullName>
            <shortName evidence="9">PSK-beta</shortName>
            <shortName evidence="9">Phytosulfokine-b</shortName>
        </recommendedName>
    </component>
</protein>
<keyword evidence="8 9" id="KW-0339">Growth factor</keyword>
<dbReference type="InterPro" id="IPR009438">
    <property type="entry name" value="Phytosulfokine"/>
</dbReference>
<keyword evidence="6 9" id="KW-0732">Signal</keyword>
<evidence type="ECO:0000256" key="3">
    <source>
        <dbReference type="ARBA" id="ARBA00022473"/>
    </source>
</evidence>
<comment type="similarity">
    <text evidence="2 9">Belongs to the phytosulfokine family.</text>
</comment>
<gene>
    <name evidence="10" type="ORF">F3Y22_tig00111095pilonHSYRG00944</name>
</gene>
<evidence type="ECO:0000256" key="6">
    <source>
        <dbReference type="ARBA" id="ARBA00022729"/>
    </source>
</evidence>
<evidence type="ECO:0000313" key="11">
    <source>
        <dbReference type="Proteomes" id="UP000436088"/>
    </source>
</evidence>
<dbReference type="PANTHER" id="PTHR33285">
    <property type="entry name" value="PHYTOSULFOKINES 3"/>
    <property type="match status" value="1"/>
</dbReference>
<evidence type="ECO:0000256" key="9">
    <source>
        <dbReference type="RuleBase" id="RU368031"/>
    </source>
</evidence>
<comment type="PTM">
    <text evidence="9">Sulfation is important for activity and for the binding to a putative membrane receptor.</text>
</comment>
<feature type="chain" id="PRO_5031604532" description="Phytosulfokine" evidence="9">
    <location>
        <begin position="22"/>
        <end position="78"/>
    </location>
</feature>
<comment type="function">
    <text evidence="9">Promotes plant cell differentiation, organogenesis and somatic embryogenesis as well as cell proliferation.</text>
</comment>
<dbReference type="GO" id="GO:0008083">
    <property type="term" value="F:growth factor activity"/>
    <property type="evidence" value="ECO:0007669"/>
    <property type="project" value="UniProtKB-UniRule"/>
</dbReference>
<sequence length="78" mass="8584">MAKSSIFLILALLLLPSIAQSRPLFRQQAVVPQTRLSSPGSGLVDDEECKGLDGEECLVRRSLVAHTDYIYTQRNIGP</sequence>
<evidence type="ECO:0000256" key="5">
    <source>
        <dbReference type="ARBA" id="ARBA00022641"/>
    </source>
</evidence>
<feature type="signal peptide" evidence="9">
    <location>
        <begin position="1"/>
        <end position="21"/>
    </location>
</feature>
<evidence type="ECO:0000256" key="7">
    <source>
        <dbReference type="ARBA" id="ARBA00022782"/>
    </source>
</evidence>
<accession>A0A6A2Z2Q3</accession>
<evidence type="ECO:0000256" key="8">
    <source>
        <dbReference type="ARBA" id="ARBA00023030"/>
    </source>
</evidence>
<proteinExistence type="inferred from homology"/>
<comment type="subcellular location">
    <subcellularLocation>
        <location evidence="1 9">Secreted</location>
    </subcellularLocation>
</comment>
<comment type="caution">
    <text evidence="10">The sequence shown here is derived from an EMBL/GenBank/DDBJ whole genome shotgun (WGS) entry which is preliminary data.</text>
</comment>
<dbReference type="Proteomes" id="UP000436088">
    <property type="component" value="Unassembled WGS sequence"/>
</dbReference>
<dbReference type="EMBL" id="VEPZ02001229">
    <property type="protein sequence ID" value="KAE8685730.1"/>
    <property type="molecule type" value="Genomic_DNA"/>
</dbReference>
<keyword evidence="3 9" id="KW-0217">Developmental protein</keyword>
<name>A0A6A2Z2Q3_HIBSY</name>
<comment type="PTM">
    <text evidence="9">PSK-alpha is produced by endopeptidase digestion. PSK-beta is produced from PSK-alpha by exopeptidase digestion.</text>
</comment>
<keyword evidence="11" id="KW-1185">Reference proteome</keyword>
<evidence type="ECO:0000256" key="1">
    <source>
        <dbReference type="ARBA" id="ARBA00004613"/>
    </source>
</evidence>
<organism evidence="10 11">
    <name type="scientific">Hibiscus syriacus</name>
    <name type="common">Rose of Sharon</name>
    <dbReference type="NCBI Taxonomy" id="106335"/>
    <lineage>
        <taxon>Eukaryota</taxon>
        <taxon>Viridiplantae</taxon>
        <taxon>Streptophyta</taxon>
        <taxon>Embryophyta</taxon>
        <taxon>Tracheophyta</taxon>
        <taxon>Spermatophyta</taxon>
        <taxon>Magnoliopsida</taxon>
        <taxon>eudicotyledons</taxon>
        <taxon>Gunneridae</taxon>
        <taxon>Pentapetalae</taxon>
        <taxon>rosids</taxon>
        <taxon>malvids</taxon>
        <taxon>Malvales</taxon>
        <taxon>Malvaceae</taxon>
        <taxon>Malvoideae</taxon>
        <taxon>Hibiscus</taxon>
    </lineage>
</organism>
<evidence type="ECO:0000256" key="2">
    <source>
        <dbReference type="ARBA" id="ARBA00010781"/>
    </source>
</evidence>
<dbReference type="GO" id="GO:0005576">
    <property type="term" value="C:extracellular region"/>
    <property type="evidence" value="ECO:0007669"/>
    <property type="project" value="UniProtKB-SubCell"/>
</dbReference>